<feature type="compositionally biased region" description="Basic residues" evidence="1">
    <location>
        <begin position="444"/>
        <end position="454"/>
    </location>
</feature>
<evidence type="ECO:0000313" key="2">
    <source>
        <dbReference type="EMBL" id="ROW13605.1"/>
    </source>
</evidence>
<dbReference type="AlphaFoldDB" id="A0A423XC56"/>
<sequence>MASDTVSSTPVYHSERPDRPIRPLPKRRLRERLSPEVADSIKYPPAPQSTPALFSYPCNLKGASLEEESSSGLRDLPPDIAGRHPPRRHGVGAEGALDEVNARRAIVARPPTESLGRSPRSLQKPDISRQGHQQQPPPSAASSADGYDSFENTNNKKKRKIPTAGEMNGAHGLSDHGLNDAHSVAGGVAVIPDRSGENGGSATAPYYGSGNFVALSSGQNISGPGRGRFGRARNGRSPLQTLSDASGNRSGRSPKNRPSPWSPQEGQENTSLLQQRKATPATIQFTFTCDSQVPGSIAWPGSDPRLSASASMDYNQGAGGNYTHSRVAQAYQSSATAGAPGQNGPALDSSLRGEAPQSATSERKNRRRAAKDLHVQARKRREETTRQNFVNPQKPEDQWICEFCEYERIFGYPPVALIRQYEIKDRKLRQQEEERRRVWEKAKARSRKGKKGKAQPKNNANNHANMHNHANDAHQAPPMNNTQSQDTQSDVFDEDEYEGEGEGEGDGEGEANYEIDRNQPHINFEATRRTQSGAARHNNPGGGIGGRGGTGAEAVRLEGTHSKG</sequence>
<dbReference type="Proteomes" id="UP000285146">
    <property type="component" value="Unassembled WGS sequence"/>
</dbReference>
<name>A0A423XC56_9PEZI</name>
<feature type="compositionally biased region" description="Basic and acidic residues" evidence="1">
    <location>
        <begin position="370"/>
        <end position="385"/>
    </location>
</feature>
<dbReference type="InParanoid" id="A0A423XC56"/>
<feature type="compositionally biased region" description="Polar residues" evidence="1">
    <location>
        <begin position="1"/>
        <end position="11"/>
    </location>
</feature>
<comment type="caution">
    <text evidence="2">The sequence shown here is derived from an EMBL/GenBank/DDBJ whole genome shotgun (WGS) entry which is preliminary data.</text>
</comment>
<evidence type="ECO:0000313" key="3">
    <source>
        <dbReference type="Proteomes" id="UP000285146"/>
    </source>
</evidence>
<reference evidence="2 3" key="1">
    <citation type="submission" date="2015-09" db="EMBL/GenBank/DDBJ databases">
        <title>Host preference determinants of Valsa canker pathogens revealed by comparative genomics.</title>
        <authorList>
            <person name="Yin Z."/>
            <person name="Huang L."/>
        </authorList>
    </citation>
    <scope>NUCLEOTIDE SEQUENCE [LARGE SCALE GENOMIC DNA]</scope>
    <source>
        <strain evidence="2 3">SXYLt</strain>
    </source>
</reference>
<dbReference type="EMBL" id="LKEB01000018">
    <property type="protein sequence ID" value="ROW13605.1"/>
    <property type="molecule type" value="Genomic_DNA"/>
</dbReference>
<organism evidence="2 3">
    <name type="scientific">Cytospora leucostoma</name>
    <dbReference type="NCBI Taxonomy" id="1230097"/>
    <lineage>
        <taxon>Eukaryota</taxon>
        <taxon>Fungi</taxon>
        <taxon>Dikarya</taxon>
        <taxon>Ascomycota</taxon>
        <taxon>Pezizomycotina</taxon>
        <taxon>Sordariomycetes</taxon>
        <taxon>Sordariomycetidae</taxon>
        <taxon>Diaporthales</taxon>
        <taxon>Cytosporaceae</taxon>
        <taxon>Cytospora</taxon>
    </lineage>
</organism>
<dbReference type="OrthoDB" id="4174342at2759"/>
<feature type="compositionally biased region" description="Basic and acidic residues" evidence="1">
    <location>
        <begin position="555"/>
        <end position="564"/>
    </location>
</feature>
<dbReference type="STRING" id="1230097.A0A423XC56"/>
<feature type="region of interest" description="Disordered" evidence="1">
    <location>
        <begin position="429"/>
        <end position="564"/>
    </location>
</feature>
<gene>
    <name evidence="2" type="ORF">VPNG_04556</name>
</gene>
<protein>
    <submittedName>
        <fullName evidence="2">Uncharacterized protein</fullName>
    </submittedName>
</protein>
<evidence type="ECO:0000256" key="1">
    <source>
        <dbReference type="SAM" id="MobiDB-lite"/>
    </source>
</evidence>
<proteinExistence type="predicted"/>
<feature type="region of interest" description="Disordered" evidence="1">
    <location>
        <begin position="333"/>
        <end position="390"/>
    </location>
</feature>
<feature type="compositionally biased region" description="Gly residues" evidence="1">
    <location>
        <begin position="540"/>
        <end position="551"/>
    </location>
</feature>
<keyword evidence="3" id="KW-1185">Reference proteome</keyword>
<feature type="compositionally biased region" description="Basic and acidic residues" evidence="1">
    <location>
        <begin position="429"/>
        <end position="443"/>
    </location>
</feature>
<feature type="compositionally biased region" description="Acidic residues" evidence="1">
    <location>
        <begin position="491"/>
        <end position="513"/>
    </location>
</feature>
<feature type="compositionally biased region" description="Polar residues" evidence="1">
    <location>
        <begin position="237"/>
        <end position="253"/>
    </location>
</feature>
<feature type="compositionally biased region" description="Polar residues" evidence="1">
    <location>
        <begin position="478"/>
        <end position="490"/>
    </location>
</feature>
<feature type="compositionally biased region" description="Polar residues" evidence="1">
    <location>
        <begin position="262"/>
        <end position="275"/>
    </location>
</feature>
<feature type="compositionally biased region" description="Low complexity" evidence="1">
    <location>
        <begin position="458"/>
        <end position="468"/>
    </location>
</feature>
<accession>A0A423XC56</accession>
<feature type="region of interest" description="Disordered" evidence="1">
    <location>
        <begin position="1"/>
        <end position="275"/>
    </location>
</feature>